<name>A0A2K8MDC8_9SPHN</name>
<reference evidence="4 5" key="1">
    <citation type="submission" date="2017-11" db="EMBL/GenBank/DDBJ databases">
        <title>Complete genome sequence of Sphingomonas sp. Strain Cra20, a psychrotolerant potential plant growth promoting rhizobacteria.</title>
        <authorList>
            <person name="Luo Y."/>
        </authorList>
    </citation>
    <scope>NUCLEOTIDE SEQUENCE [LARGE SCALE GENOMIC DNA]</scope>
    <source>
        <strain evidence="4 5">Cra20</strain>
    </source>
</reference>
<accession>A0A2K8MDC8</accession>
<sequence>MRRFLPFSPALALMTMGCESDARADCFAPGTELPTRRDTLTDQRLGAAARDFAEALFDGNLERAGQVLHGDPGLARRRIGAHYDMLSVALSTCRADAVDLVIRGGAPLDGVEDKGLPLRLALRAKDPAFAHRLLTAGANPNPAGNPSGPLRTAITLNSLGAVRMLLDFRADPNVMEATGNRPLHTALDMEHFRIAELLLERGADAWAIDSGGANLGTAATTKMLTESAEEAEAQRRLAERLKKLGWPQPVLSSREVRAAAASGNWPPAAARAAGAPAVPPSVLALIKANAVTAH</sequence>
<evidence type="ECO:0000256" key="2">
    <source>
        <dbReference type="ARBA" id="ARBA00023043"/>
    </source>
</evidence>
<dbReference type="AlphaFoldDB" id="A0A2K8MDC8"/>
<feature type="repeat" description="ANK" evidence="3">
    <location>
        <begin position="178"/>
        <end position="210"/>
    </location>
</feature>
<dbReference type="RefSeq" id="WP_100281666.1">
    <property type="nucleotide sequence ID" value="NZ_CP024923.1"/>
</dbReference>
<dbReference type="EMBL" id="CP024923">
    <property type="protein sequence ID" value="ATY31857.1"/>
    <property type="molecule type" value="Genomic_DNA"/>
</dbReference>
<dbReference type="PROSITE" id="PS51257">
    <property type="entry name" value="PROKAR_LIPOPROTEIN"/>
    <property type="match status" value="1"/>
</dbReference>
<dbReference type="KEGG" id="sphc:CVN68_07640"/>
<dbReference type="PROSITE" id="PS50297">
    <property type="entry name" value="ANK_REP_REGION"/>
    <property type="match status" value="1"/>
</dbReference>
<organism evidence="4 5">
    <name type="scientific">Sphingomonas psychrotolerans</name>
    <dbReference type="NCBI Taxonomy" id="1327635"/>
    <lineage>
        <taxon>Bacteria</taxon>
        <taxon>Pseudomonadati</taxon>
        <taxon>Pseudomonadota</taxon>
        <taxon>Alphaproteobacteria</taxon>
        <taxon>Sphingomonadales</taxon>
        <taxon>Sphingomonadaceae</taxon>
        <taxon>Sphingomonas</taxon>
    </lineage>
</organism>
<dbReference type="OrthoDB" id="7543799at2"/>
<evidence type="ECO:0000256" key="1">
    <source>
        <dbReference type="ARBA" id="ARBA00022737"/>
    </source>
</evidence>
<protein>
    <submittedName>
        <fullName evidence="4">Uncharacterized protein</fullName>
    </submittedName>
</protein>
<keyword evidence="5" id="KW-1185">Reference proteome</keyword>
<dbReference type="InterPro" id="IPR002110">
    <property type="entry name" value="Ankyrin_rpt"/>
</dbReference>
<dbReference type="PANTHER" id="PTHR24198:SF165">
    <property type="entry name" value="ANKYRIN REPEAT-CONTAINING PROTEIN-RELATED"/>
    <property type="match status" value="1"/>
</dbReference>
<evidence type="ECO:0000313" key="4">
    <source>
        <dbReference type="EMBL" id="ATY31857.1"/>
    </source>
</evidence>
<dbReference type="SUPFAM" id="SSF48403">
    <property type="entry name" value="Ankyrin repeat"/>
    <property type="match status" value="1"/>
</dbReference>
<dbReference type="InterPro" id="IPR036770">
    <property type="entry name" value="Ankyrin_rpt-contain_sf"/>
</dbReference>
<dbReference type="Pfam" id="PF12796">
    <property type="entry name" value="Ank_2"/>
    <property type="match status" value="1"/>
</dbReference>
<dbReference type="PROSITE" id="PS50088">
    <property type="entry name" value="ANK_REPEAT"/>
    <property type="match status" value="1"/>
</dbReference>
<keyword evidence="2 3" id="KW-0040">ANK repeat</keyword>
<keyword evidence="1" id="KW-0677">Repeat</keyword>
<evidence type="ECO:0000256" key="3">
    <source>
        <dbReference type="PROSITE-ProRule" id="PRU00023"/>
    </source>
</evidence>
<dbReference type="PANTHER" id="PTHR24198">
    <property type="entry name" value="ANKYRIN REPEAT AND PROTEIN KINASE DOMAIN-CONTAINING PROTEIN"/>
    <property type="match status" value="1"/>
</dbReference>
<proteinExistence type="predicted"/>
<dbReference type="Proteomes" id="UP000229081">
    <property type="component" value="Chromosome"/>
</dbReference>
<gene>
    <name evidence="4" type="ORF">CVN68_07640</name>
</gene>
<evidence type="ECO:0000313" key="5">
    <source>
        <dbReference type="Proteomes" id="UP000229081"/>
    </source>
</evidence>
<dbReference type="Gene3D" id="1.25.40.20">
    <property type="entry name" value="Ankyrin repeat-containing domain"/>
    <property type="match status" value="1"/>
</dbReference>